<dbReference type="EMBL" id="BPLR01016050">
    <property type="protein sequence ID" value="GIY80746.1"/>
    <property type="molecule type" value="Genomic_DNA"/>
</dbReference>
<name>A0AAV4WFJ0_CAEEX</name>
<organism evidence="1 2">
    <name type="scientific">Caerostris extrusa</name>
    <name type="common">Bark spider</name>
    <name type="synonym">Caerostris bankana</name>
    <dbReference type="NCBI Taxonomy" id="172846"/>
    <lineage>
        <taxon>Eukaryota</taxon>
        <taxon>Metazoa</taxon>
        <taxon>Ecdysozoa</taxon>
        <taxon>Arthropoda</taxon>
        <taxon>Chelicerata</taxon>
        <taxon>Arachnida</taxon>
        <taxon>Araneae</taxon>
        <taxon>Araneomorphae</taxon>
        <taxon>Entelegynae</taxon>
        <taxon>Araneoidea</taxon>
        <taxon>Araneidae</taxon>
        <taxon>Caerostris</taxon>
    </lineage>
</organism>
<evidence type="ECO:0000313" key="2">
    <source>
        <dbReference type="Proteomes" id="UP001054945"/>
    </source>
</evidence>
<reference evidence="1 2" key="1">
    <citation type="submission" date="2021-06" db="EMBL/GenBank/DDBJ databases">
        <title>Caerostris extrusa draft genome.</title>
        <authorList>
            <person name="Kono N."/>
            <person name="Arakawa K."/>
        </authorList>
    </citation>
    <scope>NUCLEOTIDE SEQUENCE [LARGE SCALE GENOMIC DNA]</scope>
</reference>
<evidence type="ECO:0000313" key="1">
    <source>
        <dbReference type="EMBL" id="GIY80746.1"/>
    </source>
</evidence>
<keyword evidence="2" id="KW-1185">Reference proteome</keyword>
<comment type="caution">
    <text evidence="1">The sequence shown here is derived from an EMBL/GenBank/DDBJ whole genome shotgun (WGS) entry which is preliminary data.</text>
</comment>
<gene>
    <name evidence="1" type="ORF">CEXT_460151</name>
</gene>
<dbReference type="AlphaFoldDB" id="A0AAV4WFJ0"/>
<protein>
    <submittedName>
        <fullName evidence="1">Uncharacterized protein</fullName>
    </submittedName>
</protein>
<sequence>MSMIVNNFNSLTSGQVLNCTASKQESSAKSLLVRSIIAFNKHLSPFQNPSSVASLLTNAAEDPCEERVAVMDVSFLQNGNSFRVCSGRDKRGRSPDEEGGLFTRDGGRCAAETPCDERVAVMDVFIFPERQQFPRLFRGEISGGGLQTWKGGCLRGWGGGMSGRN</sequence>
<proteinExistence type="predicted"/>
<accession>A0AAV4WFJ0</accession>
<dbReference type="Proteomes" id="UP001054945">
    <property type="component" value="Unassembled WGS sequence"/>
</dbReference>